<proteinExistence type="predicted"/>
<reference evidence="1 2" key="1">
    <citation type="submission" date="2016-10" db="EMBL/GenBank/DDBJ databases">
        <authorList>
            <person name="de Groot N.N."/>
        </authorList>
    </citation>
    <scope>NUCLEOTIDE SEQUENCE [LARGE SCALE GENOMIC DNA]</scope>
    <source>
        <strain evidence="1 2">Nl14</strain>
    </source>
</reference>
<dbReference type="AlphaFoldDB" id="A0A1I7G2W4"/>
<protein>
    <submittedName>
        <fullName evidence="1">Uncharacterized protein</fullName>
    </submittedName>
</protein>
<sequence>MRQYATFLIPTICFTFHLSSDTGFADILLTASDKLFPVFPGTRLHFGLYFGLYFDMHSNFEQMLTSFSALMIVLALLLKPACSNSQEFDENKKNDKKKKYGIRTICGLDNNLPRFCHGT</sequence>
<evidence type="ECO:0000313" key="1">
    <source>
        <dbReference type="EMBL" id="SFU42787.1"/>
    </source>
</evidence>
<organism evidence="1 2">
    <name type="scientific">Nitrosospira multiformis</name>
    <dbReference type="NCBI Taxonomy" id="1231"/>
    <lineage>
        <taxon>Bacteria</taxon>
        <taxon>Pseudomonadati</taxon>
        <taxon>Pseudomonadota</taxon>
        <taxon>Betaproteobacteria</taxon>
        <taxon>Nitrosomonadales</taxon>
        <taxon>Nitrosomonadaceae</taxon>
        <taxon>Nitrosospira</taxon>
    </lineage>
</organism>
<name>A0A1I7G2W4_9PROT</name>
<gene>
    <name evidence="1" type="ORF">SAMN05216417_103113</name>
</gene>
<dbReference type="EMBL" id="FPBZ01000003">
    <property type="protein sequence ID" value="SFU42787.1"/>
    <property type="molecule type" value="Genomic_DNA"/>
</dbReference>
<dbReference type="Proteomes" id="UP000182649">
    <property type="component" value="Unassembled WGS sequence"/>
</dbReference>
<dbReference type="RefSeq" id="WP_074973446.1">
    <property type="nucleotide sequence ID" value="NZ_FPBZ01000003.1"/>
</dbReference>
<accession>A0A1I7G2W4</accession>
<evidence type="ECO:0000313" key="2">
    <source>
        <dbReference type="Proteomes" id="UP000182649"/>
    </source>
</evidence>